<evidence type="ECO:0000256" key="3">
    <source>
        <dbReference type="ARBA" id="ARBA00022475"/>
    </source>
</evidence>
<evidence type="ECO:0000313" key="12">
    <source>
        <dbReference type="Proteomes" id="UP000199542"/>
    </source>
</evidence>
<dbReference type="AlphaFoldDB" id="A0A1G4R481"/>
<keyword evidence="3" id="KW-1003">Cell membrane</keyword>
<keyword evidence="2 9" id="KW-0813">Transport</keyword>
<evidence type="ECO:0000256" key="8">
    <source>
        <dbReference type="ARBA" id="ARBA00038436"/>
    </source>
</evidence>
<evidence type="ECO:0000259" key="10">
    <source>
        <dbReference type="Pfam" id="PF04290"/>
    </source>
</evidence>
<sequence>MKSLSSFIEATVRAIVWFARQVVIFSGIALMVFMTANVFARYVLTGGGFSFAQELPVLIFPWFILGGIVLAAHSGGHMAVEWIYDKLQGAARSTAFVVANAVSAGAFLVLGYQAYRVGEIAGIEHSPVLQLPNSMGYFALAIGSVLVAIVTLGVVLRVLRLGWESRTNTENGEVAL</sequence>
<accession>A0A1G4R481</accession>
<dbReference type="RefSeq" id="WP_092584913.1">
    <property type="nucleotide sequence ID" value="NZ_FMTM01000002.1"/>
</dbReference>
<dbReference type="GO" id="GO:0005886">
    <property type="term" value="C:plasma membrane"/>
    <property type="evidence" value="ECO:0007669"/>
    <property type="project" value="UniProtKB-SubCell"/>
</dbReference>
<feature type="domain" description="Tripartite ATP-independent periplasmic transporters DctQ component" evidence="10">
    <location>
        <begin position="30"/>
        <end position="160"/>
    </location>
</feature>
<evidence type="ECO:0000256" key="6">
    <source>
        <dbReference type="ARBA" id="ARBA00022989"/>
    </source>
</evidence>
<dbReference type="GO" id="GO:0022857">
    <property type="term" value="F:transmembrane transporter activity"/>
    <property type="evidence" value="ECO:0007669"/>
    <property type="project" value="UniProtKB-UniRule"/>
</dbReference>
<keyword evidence="4 9" id="KW-0997">Cell inner membrane</keyword>
<comment type="function">
    <text evidence="9">Part of the tripartite ATP-independent periplasmic (TRAP) transport system.</text>
</comment>
<name>A0A1G4R481_9HYPH</name>
<feature type="transmembrane region" description="Helical" evidence="9">
    <location>
        <begin position="12"/>
        <end position="39"/>
    </location>
</feature>
<gene>
    <name evidence="11" type="ORF">SAMN02927900_02226</name>
</gene>
<comment type="similarity">
    <text evidence="8 9">Belongs to the TRAP transporter small permease family.</text>
</comment>
<evidence type="ECO:0000256" key="9">
    <source>
        <dbReference type="RuleBase" id="RU369079"/>
    </source>
</evidence>
<dbReference type="PANTHER" id="PTHR35011">
    <property type="entry name" value="2,3-DIKETO-L-GULONATE TRAP TRANSPORTER SMALL PERMEASE PROTEIN YIAM"/>
    <property type="match status" value="1"/>
</dbReference>
<comment type="subcellular location">
    <subcellularLocation>
        <location evidence="1 9">Cell inner membrane</location>
        <topology evidence="1 9">Multi-pass membrane protein</topology>
    </subcellularLocation>
</comment>
<keyword evidence="5 9" id="KW-0812">Transmembrane</keyword>
<dbReference type="Proteomes" id="UP000199542">
    <property type="component" value="Unassembled WGS sequence"/>
</dbReference>
<feature type="transmembrane region" description="Helical" evidence="9">
    <location>
        <begin position="96"/>
        <end position="115"/>
    </location>
</feature>
<evidence type="ECO:0000256" key="4">
    <source>
        <dbReference type="ARBA" id="ARBA00022519"/>
    </source>
</evidence>
<keyword evidence="7 9" id="KW-0472">Membrane</keyword>
<evidence type="ECO:0000256" key="1">
    <source>
        <dbReference type="ARBA" id="ARBA00004429"/>
    </source>
</evidence>
<evidence type="ECO:0000256" key="2">
    <source>
        <dbReference type="ARBA" id="ARBA00022448"/>
    </source>
</evidence>
<dbReference type="InterPro" id="IPR007387">
    <property type="entry name" value="TRAP_DctQ"/>
</dbReference>
<feature type="transmembrane region" description="Helical" evidence="9">
    <location>
        <begin position="135"/>
        <end position="159"/>
    </location>
</feature>
<proteinExistence type="inferred from homology"/>
<dbReference type="Pfam" id="PF04290">
    <property type="entry name" value="DctQ"/>
    <property type="match status" value="1"/>
</dbReference>
<feature type="transmembrane region" description="Helical" evidence="9">
    <location>
        <begin position="59"/>
        <end position="84"/>
    </location>
</feature>
<dbReference type="InterPro" id="IPR055348">
    <property type="entry name" value="DctQ"/>
</dbReference>
<comment type="subunit">
    <text evidence="9">The complex comprises the extracytoplasmic solute receptor protein and the two transmembrane proteins.</text>
</comment>
<organism evidence="11 12">
    <name type="scientific">Rhizobium mongolense subsp. loessense</name>
    <dbReference type="NCBI Taxonomy" id="158890"/>
    <lineage>
        <taxon>Bacteria</taxon>
        <taxon>Pseudomonadati</taxon>
        <taxon>Pseudomonadota</taxon>
        <taxon>Alphaproteobacteria</taxon>
        <taxon>Hyphomicrobiales</taxon>
        <taxon>Rhizobiaceae</taxon>
        <taxon>Rhizobium/Agrobacterium group</taxon>
        <taxon>Rhizobium</taxon>
    </lineage>
</organism>
<keyword evidence="6 9" id="KW-1133">Transmembrane helix</keyword>
<evidence type="ECO:0000313" key="11">
    <source>
        <dbReference type="EMBL" id="SCW51019.1"/>
    </source>
</evidence>
<evidence type="ECO:0000256" key="5">
    <source>
        <dbReference type="ARBA" id="ARBA00022692"/>
    </source>
</evidence>
<dbReference type="EMBL" id="FMTM01000002">
    <property type="protein sequence ID" value="SCW51019.1"/>
    <property type="molecule type" value="Genomic_DNA"/>
</dbReference>
<dbReference type="GO" id="GO:0015740">
    <property type="term" value="P:C4-dicarboxylate transport"/>
    <property type="evidence" value="ECO:0007669"/>
    <property type="project" value="TreeGrafter"/>
</dbReference>
<protein>
    <recommendedName>
        <fullName evidence="9">TRAP transporter small permease protein</fullName>
    </recommendedName>
</protein>
<dbReference type="PANTHER" id="PTHR35011:SF11">
    <property type="entry name" value="TRAP TRANSPORTER SMALL PERMEASE PROTEIN"/>
    <property type="match status" value="1"/>
</dbReference>
<reference evidence="11 12" key="1">
    <citation type="submission" date="2016-10" db="EMBL/GenBank/DDBJ databases">
        <authorList>
            <person name="de Groot N.N."/>
        </authorList>
    </citation>
    <scope>NUCLEOTIDE SEQUENCE [LARGE SCALE GENOMIC DNA]</scope>
    <source>
        <strain evidence="11 12">CGMCC 1.3401</strain>
    </source>
</reference>
<evidence type="ECO:0000256" key="7">
    <source>
        <dbReference type="ARBA" id="ARBA00023136"/>
    </source>
</evidence>